<feature type="region of interest" description="Disordered" evidence="6">
    <location>
        <begin position="1186"/>
        <end position="1205"/>
    </location>
</feature>
<evidence type="ECO:0000256" key="5">
    <source>
        <dbReference type="SAM" id="Coils"/>
    </source>
</evidence>
<proteinExistence type="predicted"/>
<dbReference type="SUPFAM" id="SSF101908">
    <property type="entry name" value="Putative isomerase YbhE"/>
    <property type="match status" value="1"/>
</dbReference>
<feature type="repeat" description="CHCR" evidence="4">
    <location>
        <begin position="666"/>
        <end position="824"/>
    </location>
</feature>
<feature type="compositionally biased region" description="Polar residues" evidence="6">
    <location>
        <begin position="1074"/>
        <end position="1083"/>
    </location>
</feature>
<dbReference type="GO" id="GO:0030674">
    <property type="term" value="F:protein-macromolecule adaptor activity"/>
    <property type="evidence" value="ECO:0007669"/>
    <property type="project" value="TreeGrafter"/>
</dbReference>
<dbReference type="GO" id="GO:0008270">
    <property type="term" value="F:zinc ion binding"/>
    <property type="evidence" value="ECO:0007669"/>
    <property type="project" value="UniProtKB-KW"/>
</dbReference>
<dbReference type="Proteomes" id="UP000265716">
    <property type="component" value="Unassembled WGS sequence"/>
</dbReference>
<dbReference type="PROSITE" id="PS50236">
    <property type="entry name" value="CHCR"/>
    <property type="match status" value="1"/>
</dbReference>
<name>A0A397D2G0_APHAT</name>
<dbReference type="VEuPathDB" id="FungiDB:H257_06230"/>
<dbReference type="GO" id="GO:0006904">
    <property type="term" value="P:vesicle docking involved in exocytosis"/>
    <property type="evidence" value="ECO:0007669"/>
    <property type="project" value="TreeGrafter"/>
</dbReference>
<sequence>MSSDLFADWHEDRKEREVAASRAPAPARGEYQSPYVNASSNSNPYATASSDDDEPIRLAASKAGGPRNVGGRIGNQKPMFELRQHGLKVSRRKNFTPRCISVGNGVMAMGSAEGTVLRCTVESTDSTPQSIEEIIVEPKVAIVSVFLDPSGGHMLFSLENGSNYYLHTSTNRPRKITKAQGRITCVAWDRQHGSPANSESILIGTDAGAIYEAEFDGKEKKMNCVYAITKQGAIAGLEFEHVDATQIYVLMTTSGAIQRPTRMYQFLGGPTFQALFASYQSSDSLRFQEIQGDVTTAQLSTFSKHERERAKCFGVLTAQGVFNGEFAISAKSSIDNIWTNCDILSFPHQGEKSPVLPVAMAMTEYHVILLYSKFVQVLCKLDGSIVLEESFDPRVGTVTGLAYDPTFNTFWILSERRILEVLVLDEDRNMWALYLNKALHGVHDKGRADVARDFNRAIAVCRDASTRQKVWTAHADAMFDRDEFEIAAKLYVKSSRSFEEVALRFMEAGATAGLHLFLLKKLALTPVEDKTQATVLCTWLVELYLDKFNDLTALSEQDVDRTIDLHANLLFEFKQFLQDQKRHLDPTTTFNLIASHGRTDELVFFASLIEDYEKMVTYHIHRGEYGAAIELLRGAPTPKVEELYYKYSPELIVAKPKEVFDAWRAAESLDPTRLIPSIVRHVHHHKDGNARSVLELAINFLKFVIDQGHRDETIHNYIVFLLAKHPDERQLIKFLRRPSSSASAAPLYDPAFALRLCTQHEKNRACIYIYSSMGLYQEAVEKALQVDVKIAKEMASMPDDADVKKTLWTLIAKHTIDAGGDIKEAMGILKESELLLIEDMLPFFPDFVVINDFKKEICQSLQGYNDRIEQLKGEMREYTDSAELIREDMHKLRKRSAFVSGNQRCDLTGDNILGKEFYLFPCGHAFHAVALRLEMQKHLNSFQRQTVKQLIQKLNELSADDATNQPSSAYRRAWNALTNNNNDKTAEATMAAMKGNTNERDVVQLKLDEIVAAECIFCGEVMIKSIHTPFITDEDEAREGADGVHQRLQRLGSTKVVDVSKPPDLASRSKENRSTSVSRSGSLHSVLKSTKHSVSNVGRKPLKGHTDVKLLMGTSHLLPSFERSSTVLVADVFAEMDRQRLRGAVKFPLKFADFFDHGIVEMMFDFVKACMQLADSFVLVQQLERTAPPRSPPPPQQPPHHHAKPPAVVLAATSSLPDAERTLAYHKAVASHSDSVANLAKSYSRLVLHCSNFERHEEDRTFFEAVYYFVCAIVKTNHPQDSWPLLEEELGYAFRGEVFNANGKRFVNLHPPVVPEPAKAPAMRFGQPTIATDSAEPAGGDLKFVGGAPTVYGSYGQNVALTSIVSRVDATKSRAEHNIKASQAMRGRIHVQRNDNHKARLQLEREYIQRSDRRAAARLDHLLVDSPTKYPSPPFPPQPQQPPLQHQPPASSPPPNSIPSPRASMRHTLDARSPIIAHIFPSAQDQVLLAQK</sequence>
<dbReference type="GO" id="GO:0005768">
    <property type="term" value="C:endosome"/>
    <property type="evidence" value="ECO:0007669"/>
    <property type="project" value="TreeGrafter"/>
</dbReference>
<evidence type="ECO:0000313" key="9">
    <source>
        <dbReference type="Proteomes" id="UP000265716"/>
    </source>
</evidence>
<feature type="compositionally biased region" description="Polar residues" evidence="6">
    <location>
        <begin position="34"/>
        <end position="49"/>
    </location>
</feature>
<keyword evidence="3" id="KW-0862">Zinc</keyword>
<evidence type="ECO:0000256" key="4">
    <source>
        <dbReference type="PROSITE-ProRule" id="PRU01006"/>
    </source>
</evidence>
<dbReference type="InterPro" id="IPR007810">
    <property type="entry name" value="Pep3/Vps18_beta-prop"/>
</dbReference>
<dbReference type="InterPro" id="IPR000547">
    <property type="entry name" value="Clathrin_H-chain/VPS_repeat"/>
</dbReference>
<gene>
    <name evidence="8" type="ORF">DYB38_001170</name>
</gene>
<keyword evidence="5" id="KW-0175">Coiled coil</keyword>
<dbReference type="GO" id="GO:0007033">
    <property type="term" value="P:vacuole organization"/>
    <property type="evidence" value="ECO:0007669"/>
    <property type="project" value="TreeGrafter"/>
</dbReference>
<feature type="region of interest" description="Disordered" evidence="6">
    <location>
        <begin position="1425"/>
        <end position="1470"/>
    </location>
</feature>
<evidence type="ECO:0000256" key="1">
    <source>
        <dbReference type="ARBA" id="ARBA00022723"/>
    </source>
</evidence>
<evidence type="ECO:0000259" key="7">
    <source>
        <dbReference type="Pfam" id="PF05131"/>
    </source>
</evidence>
<dbReference type="GO" id="GO:0006886">
    <property type="term" value="P:intracellular protein transport"/>
    <property type="evidence" value="ECO:0007669"/>
    <property type="project" value="UniProtKB-UniRule"/>
</dbReference>
<feature type="region of interest" description="Disordered" evidence="6">
    <location>
        <begin position="1051"/>
        <end position="1099"/>
    </location>
</feature>
<dbReference type="VEuPathDB" id="FungiDB:H257_06231"/>
<comment type="caution">
    <text evidence="8">The sequence shown here is derived from an EMBL/GenBank/DDBJ whole genome shotgun (WGS) entry which is preliminary data.</text>
</comment>
<dbReference type="PANTHER" id="PTHR23323:SF26">
    <property type="entry name" value="VACUOLAR PROTEIN SORTING-ASSOCIATED PROTEIN 18 HOMOLOG"/>
    <property type="match status" value="1"/>
</dbReference>
<dbReference type="GO" id="GO:0007032">
    <property type="term" value="P:endosome organization"/>
    <property type="evidence" value="ECO:0007669"/>
    <property type="project" value="TreeGrafter"/>
</dbReference>
<dbReference type="EMBL" id="QUTC01005528">
    <property type="protein sequence ID" value="RHY57514.1"/>
    <property type="molecule type" value="Genomic_DNA"/>
</dbReference>
<keyword evidence="1" id="KW-0479">Metal-binding</keyword>
<feature type="compositionally biased region" description="Basic and acidic residues" evidence="6">
    <location>
        <begin position="7"/>
        <end position="19"/>
    </location>
</feature>
<accession>A0A397D2G0</accession>
<keyword evidence="2" id="KW-0863">Zinc-finger</keyword>
<dbReference type="GO" id="GO:0030897">
    <property type="term" value="C:HOPS complex"/>
    <property type="evidence" value="ECO:0007669"/>
    <property type="project" value="TreeGrafter"/>
</dbReference>
<reference evidence="8 9" key="1">
    <citation type="submission" date="2018-08" db="EMBL/GenBank/DDBJ databases">
        <title>Aphanomyces genome sequencing and annotation.</title>
        <authorList>
            <person name="Minardi D."/>
            <person name="Oidtmann B."/>
            <person name="Van Der Giezen M."/>
            <person name="Studholme D.J."/>
        </authorList>
    </citation>
    <scope>NUCLEOTIDE SEQUENCE [LARGE SCALE GENOMIC DNA]</scope>
    <source>
        <strain evidence="8 9">SA</strain>
    </source>
</reference>
<feature type="compositionally biased region" description="Pro residues" evidence="6">
    <location>
        <begin position="1430"/>
        <end position="1458"/>
    </location>
</feature>
<feature type="region of interest" description="Disordered" evidence="6">
    <location>
        <begin position="1"/>
        <end position="53"/>
    </location>
</feature>
<protein>
    <recommendedName>
        <fullName evidence="7">Pep3/Vps18 beta-propeller domain-containing protein</fullName>
    </recommendedName>
</protein>
<organism evidence="8 9">
    <name type="scientific">Aphanomyces astaci</name>
    <name type="common">Crayfish plague agent</name>
    <dbReference type="NCBI Taxonomy" id="112090"/>
    <lineage>
        <taxon>Eukaryota</taxon>
        <taxon>Sar</taxon>
        <taxon>Stramenopiles</taxon>
        <taxon>Oomycota</taxon>
        <taxon>Saprolegniomycetes</taxon>
        <taxon>Saprolegniales</taxon>
        <taxon>Verrucalvaceae</taxon>
        <taxon>Aphanomyces</taxon>
    </lineage>
</organism>
<evidence type="ECO:0000313" key="8">
    <source>
        <dbReference type="EMBL" id="RHY57514.1"/>
    </source>
</evidence>
<dbReference type="Pfam" id="PF05131">
    <property type="entry name" value="Pep3_Vps18"/>
    <property type="match status" value="1"/>
</dbReference>
<feature type="domain" description="Pep3/Vps18 beta-propeller" evidence="7">
    <location>
        <begin position="78"/>
        <end position="423"/>
    </location>
</feature>
<feature type="coiled-coil region" evidence="5">
    <location>
        <begin position="854"/>
        <end position="895"/>
    </location>
</feature>
<dbReference type="PANTHER" id="PTHR23323">
    <property type="entry name" value="VACUOLAR PROTEIN SORTING-ASSOCIATED PROTEIN"/>
    <property type="match status" value="1"/>
</dbReference>
<evidence type="ECO:0000256" key="3">
    <source>
        <dbReference type="ARBA" id="ARBA00022833"/>
    </source>
</evidence>
<evidence type="ECO:0000256" key="2">
    <source>
        <dbReference type="ARBA" id="ARBA00022771"/>
    </source>
</evidence>
<evidence type="ECO:0000256" key="6">
    <source>
        <dbReference type="SAM" id="MobiDB-lite"/>
    </source>
</evidence>
<dbReference type="GO" id="GO:0048284">
    <property type="term" value="P:organelle fusion"/>
    <property type="evidence" value="ECO:0007669"/>
    <property type="project" value="TreeGrafter"/>
</dbReference>
<feature type="compositionally biased region" description="Pro residues" evidence="6">
    <location>
        <begin position="1189"/>
        <end position="1198"/>
    </location>
</feature>